<dbReference type="Proteomes" id="UP000077202">
    <property type="component" value="Unassembled WGS sequence"/>
</dbReference>
<evidence type="ECO:0000313" key="2">
    <source>
        <dbReference type="Proteomes" id="UP000077202"/>
    </source>
</evidence>
<evidence type="ECO:0000313" key="1">
    <source>
        <dbReference type="EMBL" id="OAE29984.1"/>
    </source>
</evidence>
<proteinExistence type="predicted"/>
<dbReference type="EMBL" id="LVLJ01001379">
    <property type="protein sequence ID" value="OAE29984.1"/>
    <property type="molecule type" value="Genomic_DNA"/>
</dbReference>
<protein>
    <submittedName>
        <fullName evidence="1">Uncharacterized protein</fullName>
    </submittedName>
</protein>
<organism evidence="1 2">
    <name type="scientific">Marchantia polymorpha subsp. ruderalis</name>
    <dbReference type="NCBI Taxonomy" id="1480154"/>
    <lineage>
        <taxon>Eukaryota</taxon>
        <taxon>Viridiplantae</taxon>
        <taxon>Streptophyta</taxon>
        <taxon>Embryophyta</taxon>
        <taxon>Marchantiophyta</taxon>
        <taxon>Marchantiopsida</taxon>
        <taxon>Marchantiidae</taxon>
        <taxon>Marchantiales</taxon>
        <taxon>Marchantiaceae</taxon>
        <taxon>Marchantia</taxon>
    </lineage>
</organism>
<accession>A0A176WAE5</accession>
<reference evidence="1" key="1">
    <citation type="submission" date="2016-03" db="EMBL/GenBank/DDBJ databases">
        <title>Mechanisms controlling the formation of the plant cell surface in tip-growing cells are functionally conserved among land plants.</title>
        <authorList>
            <person name="Honkanen S."/>
            <person name="Jones V.A."/>
            <person name="Morieri G."/>
            <person name="Champion C."/>
            <person name="Hetherington A.J."/>
            <person name="Kelly S."/>
            <person name="Saint-Marcoux D."/>
            <person name="Proust H."/>
            <person name="Prescott H."/>
            <person name="Dolan L."/>
        </authorList>
    </citation>
    <scope>NUCLEOTIDE SEQUENCE [LARGE SCALE GENOMIC DNA]</scope>
    <source>
        <tissue evidence="1">Whole gametophyte</tissue>
    </source>
</reference>
<dbReference type="AlphaFoldDB" id="A0A176WAE5"/>
<name>A0A176WAE5_MARPO</name>
<comment type="caution">
    <text evidence="1">The sequence shown here is derived from an EMBL/GenBank/DDBJ whole genome shotgun (WGS) entry which is preliminary data.</text>
</comment>
<sequence>MRPVPSSDLSERTETSTSRVVDTYKPSSAVTRMASSVMRSPLFLATELIDSWIDLARVFRLAATSCERGSAIATSVEIGEAIVEELSSTTTLSDESTWQAAAARMEFLPTRPAIDRERVVLGVCMVDNWNGVFRLIQTSLGGTSDMSYMMTKERISVQLRHDHAQDSSQFGVRAVVTSTESYDVLVGKVMLYPMGFWMDYWKETATYRPGWQSGDGRMSELTVRFISGARPLGSSSAVLASVAGFSGVLTWPDDLLEWNRSTNDTPIYEDVEEVVSFPAVMSSSLDVPLWSSCHALQHEADRLVKRAWSEASLLAEAEGASEDRLVCGPSTLSPLVTTPIVWKYSP</sequence>
<keyword evidence="2" id="KW-1185">Reference proteome</keyword>
<gene>
    <name evidence="1" type="ORF">AXG93_669s1340</name>
</gene>